<evidence type="ECO:0000313" key="2">
    <source>
        <dbReference type="EMBL" id="MFE3868129.1"/>
    </source>
</evidence>
<gene>
    <name evidence="2" type="ORF">ACFX5E_08585</name>
</gene>
<evidence type="ECO:0000259" key="1">
    <source>
        <dbReference type="PROSITE" id="PS50164"/>
    </source>
</evidence>
<reference evidence="2 3" key="1">
    <citation type="submission" date="2024-06" db="EMBL/GenBank/DDBJ databases">
        <title>Flavobacterium spp. isolated from glacier.</title>
        <authorList>
            <person name="Han D."/>
        </authorList>
    </citation>
    <scope>NUCLEOTIDE SEQUENCE [LARGE SCALE GENOMIC DNA]</scope>
    <source>
        <strain evidence="2 3">LS2P90</strain>
    </source>
</reference>
<dbReference type="InterPro" id="IPR035901">
    <property type="entry name" value="GIY-YIG_endonuc_sf"/>
</dbReference>
<dbReference type="Pfam" id="PF01541">
    <property type="entry name" value="GIY-YIG"/>
    <property type="match status" value="1"/>
</dbReference>
<dbReference type="InterPro" id="IPR000305">
    <property type="entry name" value="GIY-YIG_endonuc"/>
</dbReference>
<dbReference type="SUPFAM" id="SSF82771">
    <property type="entry name" value="GIY-YIG endonuclease"/>
    <property type="match status" value="1"/>
</dbReference>
<dbReference type="PROSITE" id="PS50164">
    <property type="entry name" value="GIY_YIG"/>
    <property type="match status" value="1"/>
</dbReference>
<dbReference type="Proteomes" id="UP001600109">
    <property type="component" value="Unassembled WGS sequence"/>
</dbReference>
<accession>A0ABW6HVZ1</accession>
<protein>
    <submittedName>
        <fullName evidence="2">GIY-YIG nuclease family protein</fullName>
    </submittedName>
</protein>
<dbReference type="Gene3D" id="3.40.1440.10">
    <property type="entry name" value="GIY-YIG endonuclease"/>
    <property type="match status" value="1"/>
</dbReference>
<keyword evidence="3" id="KW-1185">Reference proteome</keyword>
<organism evidence="2 3">
    <name type="scientific">Flavobacterium xylosi</name>
    <dbReference type="NCBI Taxonomy" id="3230415"/>
    <lineage>
        <taxon>Bacteria</taxon>
        <taxon>Pseudomonadati</taxon>
        <taxon>Bacteroidota</taxon>
        <taxon>Flavobacteriia</taxon>
        <taxon>Flavobacteriales</taxon>
        <taxon>Flavobacteriaceae</taxon>
        <taxon>Flavobacterium</taxon>
    </lineage>
</organism>
<feature type="domain" description="GIY-YIG" evidence="1">
    <location>
        <begin position="1"/>
        <end position="77"/>
    </location>
</feature>
<name>A0ABW6HVZ1_9FLAO</name>
<evidence type="ECO:0000313" key="3">
    <source>
        <dbReference type="Proteomes" id="UP001600109"/>
    </source>
</evidence>
<proteinExistence type="predicted"/>
<dbReference type="RefSeq" id="WP_379854792.1">
    <property type="nucleotide sequence ID" value="NZ_JBHZPZ010000008.1"/>
</dbReference>
<comment type="caution">
    <text evidence="2">The sequence shown here is derived from an EMBL/GenBank/DDBJ whole genome shotgun (WGS) entry which is preliminary data.</text>
</comment>
<sequence>MHHLYILYSKSANKFYIGETHNIDERIIKHNQHSYSDSFTKIANDWELVLLLNCSNREEATFLEKLIKKMKSRIFIEKIIINHAILKDILSKRK</sequence>
<dbReference type="EMBL" id="JBHZPZ010000008">
    <property type="protein sequence ID" value="MFE3868129.1"/>
    <property type="molecule type" value="Genomic_DNA"/>
</dbReference>